<dbReference type="AlphaFoldDB" id="A0A1L9NZT4"/>
<dbReference type="SUPFAM" id="SSF101960">
    <property type="entry name" value="Stabilizer of iron transporter SufD"/>
    <property type="match status" value="1"/>
</dbReference>
<comment type="similarity">
    <text evidence="1">Belongs to the iron-sulfur cluster assembly SufBD family.</text>
</comment>
<feature type="domain" description="SUF system FeS cluster assembly SufBD core" evidence="2">
    <location>
        <begin position="240"/>
        <end position="482"/>
    </location>
</feature>
<dbReference type="Proteomes" id="UP000184514">
    <property type="component" value="Unassembled WGS sequence"/>
</dbReference>
<proteinExistence type="inferred from homology"/>
<dbReference type="STRING" id="696762.PFRI_09840"/>
<dbReference type="PANTHER" id="PTHR30508">
    <property type="entry name" value="FES CLUSTER ASSEMBLY PROTEIN SUF"/>
    <property type="match status" value="1"/>
</dbReference>
<dbReference type="InterPro" id="IPR045595">
    <property type="entry name" value="SufBD_N"/>
</dbReference>
<sequence>MVALDNGTDSGVKEGVDQETVDAVREVGGAYKYGWSTDIEMEYAPKGLNEDIVRLISSKNDEPEWMLEWRLEAYRRWLTKVEPDWAMVDYPEIDFQDQYYYARPKSMEVKPKSLDEVDPKLLATYAKLGIPLKEQMILAGVEGAEEIDVNAPRKVAVDAVFDSVSIGTTFQDELKKAGVIFCSISEAIKDHPELVKKYLGTVVPVSDNYYATLNSAVFSDGSFVYIPPGVRCPMELSTYFRINAENTGQFERTLIIADKGSYVSYLEGCTAPMRDESQLHAAVVEIIIEEDAEVKYSTVQNWYPGDENGKGGIYNFVTKRADCRGDRAKVMWTQVETGSAVTWKYPSCILRGDDSQGEFYSIAIANNYQQADTGTKMIHLGKNTKSRIVSKGISAGHAQNTYRGLVSMHPKAKNARNFTQCDSLLIGDQCGAHTVPYIEVKNNSARVEHEATTSKVDDEQLFYCRQRGIGEEDAVALVVNGFCKEVLQALPMEFAMEAQQLVAISLEGSVG</sequence>
<dbReference type="GO" id="GO:0016226">
    <property type="term" value="P:iron-sulfur cluster assembly"/>
    <property type="evidence" value="ECO:0007669"/>
    <property type="project" value="InterPro"/>
</dbReference>
<evidence type="ECO:0000256" key="1">
    <source>
        <dbReference type="ARBA" id="ARBA00043967"/>
    </source>
</evidence>
<accession>A0A1L9NZT4</accession>
<dbReference type="OrthoDB" id="9803529at2"/>
<dbReference type="InterPro" id="IPR000825">
    <property type="entry name" value="SUF_FeS_clus_asmbl_SufBD_core"/>
</dbReference>
<dbReference type="NCBIfam" id="NF008773">
    <property type="entry name" value="PRK11814.1"/>
    <property type="match status" value="1"/>
</dbReference>
<reference evidence="4 5" key="1">
    <citation type="submission" date="2016-10" db="EMBL/GenBank/DDBJ databases">
        <title>Genome sequence of Planktotalea frisia SH6-1.</title>
        <authorList>
            <person name="Poehlein A."/>
            <person name="Bakenhus I."/>
            <person name="Voget S."/>
            <person name="Brinkhoff T."/>
            <person name="Simon M."/>
        </authorList>
    </citation>
    <scope>NUCLEOTIDE SEQUENCE [LARGE SCALE GENOMIC DNA]</scope>
    <source>
        <strain evidence="4 5">SH6-1</strain>
    </source>
</reference>
<dbReference type="Pfam" id="PF19295">
    <property type="entry name" value="SufBD_N"/>
    <property type="match status" value="1"/>
</dbReference>
<evidence type="ECO:0000259" key="2">
    <source>
        <dbReference type="Pfam" id="PF01458"/>
    </source>
</evidence>
<organism evidence="4 5">
    <name type="scientific">Planktotalea frisia</name>
    <dbReference type="NCBI Taxonomy" id="696762"/>
    <lineage>
        <taxon>Bacteria</taxon>
        <taxon>Pseudomonadati</taxon>
        <taxon>Pseudomonadota</taxon>
        <taxon>Alphaproteobacteria</taxon>
        <taxon>Rhodobacterales</taxon>
        <taxon>Paracoccaceae</taxon>
        <taxon>Planktotalea</taxon>
    </lineage>
</organism>
<protein>
    <submittedName>
        <fullName evidence="4">FeS cluster assembly protein SufB</fullName>
    </submittedName>
</protein>
<keyword evidence="5" id="KW-1185">Reference proteome</keyword>
<dbReference type="EMBL" id="MLCB01000085">
    <property type="protein sequence ID" value="OJI94805.1"/>
    <property type="molecule type" value="Genomic_DNA"/>
</dbReference>
<dbReference type="Pfam" id="PF01458">
    <property type="entry name" value="SUFBD_core"/>
    <property type="match status" value="1"/>
</dbReference>
<dbReference type="InterPro" id="IPR055346">
    <property type="entry name" value="Fe-S_cluster_assembly_SufBD"/>
</dbReference>
<gene>
    <name evidence="4" type="primary">sufB</name>
    <name evidence="4" type="ORF">PFRI_09840</name>
</gene>
<dbReference type="InterPro" id="IPR010231">
    <property type="entry name" value="SUF_FeS_clus_asmbl_SufB"/>
</dbReference>
<evidence type="ECO:0000313" key="5">
    <source>
        <dbReference type="Proteomes" id="UP000184514"/>
    </source>
</evidence>
<evidence type="ECO:0000313" key="4">
    <source>
        <dbReference type="EMBL" id="OJI94805.1"/>
    </source>
</evidence>
<comment type="caution">
    <text evidence="4">The sequence shown here is derived from an EMBL/GenBank/DDBJ whole genome shotgun (WGS) entry which is preliminary data.</text>
</comment>
<evidence type="ECO:0000259" key="3">
    <source>
        <dbReference type="Pfam" id="PF19295"/>
    </source>
</evidence>
<feature type="domain" description="SUF system FeS cluster assembly SufBD N-terminal" evidence="3">
    <location>
        <begin position="175"/>
        <end position="231"/>
    </location>
</feature>
<dbReference type="PANTHER" id="PTHR30508:SF1">
    <property type="entry name" value="UPF0051 PROTEIN ABCI8, CHLOROPLASTIC-RELATED"/>
    <property type="match status" value="1"/>
</dbReference>
<dbReference type="InterPro" id="IPR037284">
    <property type="entry name" value="SUF_FeS_clus_asmbl_SufBD_sf"/>
</dbReference>
<dbReference type="NCBIfam" id="TIGR01980">
    <property type="entry name" value="sufB"/>
    <property type="match status" value="1"/>
</dbReference>
<dbReference type="RefSeq" id="WP_072629628.1">
    <property type="nucleotide sequence ID" value="NZ_JABBAN010000111.1"/>
</dbReference>
<name>A0A1L9NZT4_9RHOB</name>